<protein>
    <submittedName>
        <fullName evidence="1">Uncharacterized protein</fullName>
    </submittedName>
</protein>
<organism evidence="1 2">
    <name type="scientific">Nocardia stercoris</name>
    <dbReference type="NCBI Taxonomy" id="2483361"/>
    <lineage>
        <taxon>Bacteria</taxon>
        <taxon>Bacillati</taxon>
        <taxon>Actinomycetota</taxon>
        <taxon>Actinomycetes</taxon>
        <taxon>Mycobacteriales</taxon>
        <taxon>Nocardiaceae</taxon>
        <taxon>Nocardia</taxon>
    </lineage>
</organism>
<comment type="caution">
    <text evidence="1">The sequence shown here is derived from an EMBL/GenBank/DDBJ whole genome shotgun (WGS) entry which is preliminary data.</text>
</comment>
<dbReference type="AlphaFoldDB" id="A0A3M2KYK6"/>
<sequence length="102" mass="10509">MADALDIDAPDEVISASGRVHAAAGDARDHVHGALAAMTGGGAGGSLLDQELVDKLRWITSSFGRAVTAHAERSEALHDYTTQAAQDLRQTDIDGGGPTETV</sequence>
<accession>A0A3M2KYK6</accession>
<reference evidence="1 2" key="1">
    <citation type="submission" date="2018-10" db="EMBL/GenBank/DDBJ databases">
        <title>Isolation from cow dung.</title>
        <authorList>
            <person name="Ling L."/>
        </authorList>
    </citation>
    <scope>NUCLEOTIDE SEQUENCE [LARGE SCALE GENOMIC DNA]</scope>
    <source>
        <strain evidence="1 2">NEAU-LL90</strain>
    </source>
</reference>
<keyword evidence="2" id="KW-1185">Reference proteome</keyword>
<evidence type="ECO:0000313" key="1">
    <source>
        <dbReference type="EMBL" id="RMI29530.1"/>
    </source>
</evidence>
<gene>
    <name evidence="1" type="ORF">EBN03_26025</name>
</gene>
<name>A0A3M2KYK6_9NOCA</name>
<evidence type="ECO:0000313" key="2">
    <source>
        <dbReference type="Proteomes" id="UP000279275"/>
    </source>
</evidence>
<dbReference type="Proteomes" id="UP000279275">
    <property type="component" value="Unassembled WGS sequence"/>
</dbReference>
<dbReference type="EMBL" id="RFFH01000014">
    <property type="protein sequence ID" value="RMI29530.1"/>
    <property type="molecule type" value="Genomic_DNA"/>
</dbReference>
<dbReference type="RefSeq" id="WP_122190764.1">
    <property type="nucleotide sequence ID" value="NZ_RFFH01000014.1"/>
</dbReference>
<dbReference type="OrthoDB" id="4554611at2"/>
<proteinExistence type="predicted"/>